<feature type="transmembrane region" description="Helical" evidence="11">
    <location>
        <begin position="20"/>
        <end position="46"/>
    </location>
</feature>
<evidence type="ECO:0000259" key="12">
    <source>
        <dbReference type="Pfam" id="PF01435"/>
    </source>
</evidence>
<feature type="domain" description="Peptidase M48" evidence="12">
    <location>
        <begin position="99"/>
        <end position="339"/>
    </location>
</feature>
<keyword evidence="7 11" id="KW-1133">Transmembrane helix</keyword>
<keyword evidence="6 10" id="KW-0862">Zinc</keyword>
<evidence type="ECO:0000256" key="10">
    <source>
        <dbReference type="RuleBase" id="RU003983"/>
    </source>
</evidence>
<dbReference type="Proteomes" id="UP000018572">
    <property type="component" value="Chromosome 1"/>
</dbReference>
<feature type="transmembrane region" description="Helical" evidence="11">
    <location>
        <begin position="177"/>
        <end position="199"/>
    </location>
</feature>
<evidence type="ECO:0000256" key="9">
    <source>
        <dbReference type="ARBA" id="ARBA00023136"/>
    </source>
</evidence>
<reference evidence="13 14" key="1">
    <citation type="journal article" date="2014" name="Genome Announc.">
        <title>Complete Genome Sequence of the Extremely Halophilic Archaeon Haloarcula hispanica Strain N601.</title>
        <authorList>
            <person name="Ding J.Y."/>
            <person name="Chiang P.W."/>
            <person name="Hong M.J."/>
            <person name="Dyall-Smith M."/>
            <person name="Tang S.L."/>
        </authorList>
    </citation>
    <scope>NUCLEOTIDE SEQUENCE [LARGE SCALE GENOMIC DNA]</scope>
    <source>
        <strain evidence="13 14">N601</strain>
    </source>
</reference>
<evidence type="ECO:0000256" key="11">
    <source>
        <dbReference type="SAM" id="Phobius"/>
    </source>
</evidence>
<dbReference type="InterPro" id="IPR050083">
    <property type="entry name" value="HtpX_protease"/>
</dbReference>
<dbReference type="EMBL" id="CP006884">
    <property type="protein sequence ID" value="AHB66242.1"/>
    <property type="molecule type" value="Genomic_DNA"/>
</dbReference>
<evidence type="ECO:0000256" key="1">
    <source>
        <dbReference type="ARBA" id="ARBA00022475"/>
    </source>
</evidence>
<dbReference type="CDD" id="cd07327">
    <property type="entry name" value="M48B_HtpX_like"/>
    <property type="match status" value="1"/>
</dbReference>
<dbReference type="GO" id="GO:0046872">
    <property type="term" value="F:metal ion binding"/>
    <property type="evidence" value="ECO:0007669"/>
    <property type="project" value="UniProtKB-KW"/>
</dbReference>
<accession>V5TMQ7</accession>
<dbReference type="PANTHER" id="PTHR43221:SF2">
    <property type="entry name" value="PROTEASE HTPX HOMOLOG"/>
    <property type="match status" value="1"/>
</dbReference>
<keyword evidence="3 11" id="KW-0812">Transmembrane</keyword>
<evidence type="ECO:0000256" key="4">
    <source>
        <dbReference type="ARBA" id="ARBA00022723"/>
    </source>
</evidence>
<feature type="transmembrane region" description="Helical" evidence="11">
    <location>
        <begin position="58"/>
        <end position="79"/>
    </location>
</feature>
<dbReference type="Gene3D" id="3.30.2010.10">
    <property type="entry name" value="Metalloproteases ('zincins'), catalytic domain"/>
    <property type="match status" value="1"/>
</dbReference>
<keyword evidence="2 10" id="KW-0645">Protease</keyword>
<keyword evidence="14" id="KW-1185">Reference proteome</keyword>
<keyword evidence="4" id="KW-0479">Metal-binding</keyword>
<evidence type="ECO:0000256" key="6">
    <source>
        <dbReference type="ARBA" id="ARBA00022833"/>
    </source>
</evidence>
<keyword evidence="9 11" id="KW-0472">Membrane</keyword>
<keyword evidence="5 10" id="KW-0378">Hydrolase</keyword>
<evidence type="ECO:0000256" key="8">
    <source>
        <dbReference type="ARBA" id="ARBA00023049"/>
    </source>
</evidence>
<gene>
    <name evidence="13" type="ORF">HISP_09580</name>
</gene>
<name>V5TMQ7_HALHI</name>
<dbReference type="InterPro" id="IPR001915">
    <property type="entry name" value="Peptidase_M48"/>
</dbReference>
<keyword evidence="13" id="KW-0346">Stress response</keyword>
<dbReference type="PANTHER" id="PTHR43221">
    <property type="entry name" value="PROTEASE HTPX"/>
    <property type="match status" value="1"/>
</dbReference>
<evidence type="ECO:0000256" key="5">
    <source>
        <dbReference type="ARBA" id="ARBA00022801"/>
    </source>
</evidence>
<dbReference type="GO" id="GO:0004222">
    <property type="term" value="F:metalloendopeptidase activity"/>
    <property type="evidence" value="ECO:0007669"/>
    <property type="project" value="InterPro"/>
</dbReference>
<keyword evidence="1" id="KW-1003">Cell membrane</keyword>
<evidence type="ECO:0000313" key="13">
    <source>
        <dbReference type="EMBL" id="AHB66242.1"/>
    </source>
</evidence>
<evidence type="ECO:0000256" key="2">
    <source>
        <dbReference type="ARBA" id="ARBA00022670"/>
    </source>
</evidence>
<keyword evidence="8 10" id="KW-0482">Metalloprotease</keyword>
<dbReference type="AlphaFoldDB" id="V5TMQ7"/>
<proteinExistence type="inferred from homology"/>
<sequence length="345" mass="36362">MDAVDWPTDRGLQVRMATAVVLVGLLPVGFVYAGLALVNTAGIWLAKLATDWVLAGEFYIEPWLVAGGVVVGFAAQLAVGDTIALRALDARPVGPDDEPGLVENVTRLAQSVNLPAPAVAIADSDAPNAFTVGRSPDSATLVLTTGLLDALDDDERDAVIAHELAHIKNRDATVMSLSYVLPTLTYSLAASTLGLLQAIPGAFTGFRHTDSDSARGLLLGIFILTVSALLTLAVSAVFWLASFTLFRVLSRYREYAADRGAVAITGDPAALASALATIDDEMAAAPDHDLRAQDGGLDALYIAPIDETQFKDAPDFVANDVFPQTHPPTEARIERLEAMTTEGPT</sequence>
<comment type="similarity">
    <text evidence="10">Belongs to the peptidase M48 family.</text>
</comment>
<protein>
    <submittedName>
        <fullName evidence="13">Heat shock protein HtpX</fullName>
    </submittedName>
</protein>
<evidence type="ECO:0000313" key="14">
    <source>
        <dbReference type="Proteomes" id="UP000018572"/>
    </source>
</evidence>
<dbReference type="HOGENOM" id="CLU_042266_0_0_2"/>
<dbReference type="GO" id="GO:0006508">
    <property type="term" value="P:proteolysis"/>
    <property type="evidence" value="ECO:0007669"/>
    <property type="project" value="UniProtKB-KW"/>
</dbReference>
<evidence type="ECO:0000256" key="3">
    <source>
        <dbReference type="ARBA" id="ARBA00022692"/>
    </source>
</evidence>
<evidence type="ECO:0000256" key="7">
    <source>
        <dbReference type="ARBA" id="ARBA00022989"/>
    </source>
</evidence>
<dbReference type="Pfam" id="PF01435">
    <property type="entry name" value="Peptidase_M48"/>
    <property type="match status" value="1"/>
</dbReference>
<dbReference type="KEGG" id="hhn:HISP_09580"/>
<feature type="transmembrane region" description="Helical" evidence="11">
    <location>
        <begin position="219"/>
        <end position="246"/>
    </location>
</feature>
<comment type="cofactor">
    <cofactor evidence="10">
        <name>Zn(2+)</name>
        <dbReference type="ChEBI" id="CHEBI:29105"/>
    </cofactor>
    <text evidence="10">Binds 1 zinc ion per subunit.</text>
</comment>
<organism evidence="13 14">
    <name type="scientific">Haloarcula hispanica N601</name>
    <dbReference type="NCBI Taxonomy" id="1417673"/>
    <lineage>
        <taxon>Archaea</taxon>
        <taxon>Methanobacteriati</taxon>
        <taxon>Methanobacteriota</taxon>
        <taxon>Stenosarchaea group</taxon>
        <taxon>Halobacteria</taxon>
        <taxon>Halobacteriales</taxon>
        <taxon>Haloarculaceae</taxon>
        <taxon>Haloarcula</taxon>
    </lineage>
</organism>